<keyword evidence="6" id="KW-0511">Multifunctional enzyme</keyword>
<sequence>MTTDHVAQPTSAGKPSLNQALQAARDAYRKEVRLARGGARAAAAFTGLVDELLARMHGDAADQTDTPVALIAVGGYGRQHLCLHSDIDLLVLFDGSIDTAEKRFVKSLLHPLWDLGFEVGQQVRQLSEFTQADTDNPEFLVSLVDSRFLSGDEEVFRRFDTLVHSPQSVWRQPTITALLSLLSDRHRQYNATIYQLEPDIKEAPGALRDVAAIRSLVALIQPDGTRSVPTASGRLDEALDEAEEFFLRIRSIVHLENGRNLNGLSFDHQEAVAERFGSPGVAVGNKVEALMSVYFHHARIVGRILDSALSQADPSASVRPEPVGDNLRRSGEGVSFVDTVRASLQPKTWLGVFQVAIDSDCPVSPETLAFIERHGDRYTPDDFFPGTTERDQFLRFLTPKPGLYERLSEMHENGLLGRMFPEFRKIYCRVIRDFYHKYTVDEHTLLTIRNLSTLAGPDSTARQRFSNILGELDEPELIVFALLFHDVGKWTNKNHAEESVRMVSAPLRRLRIAPEAIRTVEFLIRHHLEMSVAAFRRDSEDPEVARQFARLVGTEDRLKMLCLLTLADVQAVSPETLTPWKEELLWRLYVDTYNHLTLGYGDEVIATARSNMSGLRAHRPPEISEHQVAEFLEGLPQRYLRLVEPRTVYDHILLSRDLESDELRTTLKKHEDVWELSVVTKDRPRIFSNICGVLSYFGMDILRGQAMSNNQNVVLDLFRFVDADRFLALNETGQSELTRLLQDVATGTADLASTLKGREEAARVKRDRMRVRSLVHFDHHYSDRYTVLEVSAANQWGLLYRISRAISAYSCDIELVLISTEGSRAIDVFHLTRDGEKLSLSMEEDLRRDLSQVISTADGSH</sequence>
<evidence type="ECO:0000256" key="3">
    <source>
        <dbReference type="ARBA" id="ARBA00022737"/>
    </source>
</evidence>
<organism evidence="9">
    <name type="scientific">marine metagenome</name>
    <dbReference type="NCBI Taxonomy" id="408172"/>
    <lineage>
        <taxon>unclassified sequences</taxon>
        <taxon>metagenomes</taxon>
        <taxon>ecological metagenomes</taxon>
    </lineage>
</organism>
<gene>
    <name evidence="9" type="ORF">METZ01_LOCUS45383</name>
</gene>
<dbReference type="SUPFAM" id="SSF55021">
    <property type="entry name" value="ACT-like"/>
    <property type="match status" value="2"/>
</dbReference>
<dbReference type="InterPro" id="IPR043519">
    <property type="entry name" value="NT_sf"/>
</dbReference>
<dbReference type="InterPro" id="IPR006674">
    <property type="entry name" value="HD_domain"/>
</dbReference>
<evidence type="ECO:0000256" key="4">
    <source>
        <dbReference type="ARBA" id="ARBA00022801"/>
    </source>
</evidence>
<dbReference type="PROSITE" id="PS51831">
    <property type="entry name" value="HD"/>
    <property type="match status" value="1"/>
</dbReference>
<dbReference type="GO" id="GO:0008773">
    <property type="term" value="F:[protein-PII] uridylyltransferase activity"/>
    <property type="evidence" value="ECO:0007669"/>
    <property type="project" value="InterPro"/>
</dbReference>
<dbReference type="CDD" id="cd00077">
    <property type="entry name" value="HDc"/>
    <property type="match status" value="1"/>
</dbReference>
<dbReference type="PANTHER" id="PTHR47320">
    <property type="entry name" value="BIFUNCTIONAL URIDYLYLTRANSFERASE/URIDYLYL-REMOVING ENZYME"/>
    <property type="match status" value="1"/>
</dbReference>
<dbReference type="Pfam" id="PF08335">
    <property type="entry name" value="GlnD_UR_UTase"/>
    <property type="match status" value="1"/>
</dbReference>
<evidence type="ECO:0008006" key="10">
    <source>
        <dbReference type="Google" id="ProtNLM"/>
    </source>
</evidence>
<evidence type="ECO:0000256" key="5">
    <source>
        <dbReference type="ARBA" id="ARBA00022842"/>
    </source>
</evidence>
<dbReference type="CDD" id="cd05401">
    <property type="entry name" value="NT_GlnE_GlnD_like"/>
    <property type="match status" value="1"/>
</dbReference>
<dbReference type="HAMAP" id="MF_00277">
    <property type="entry name" value="PII_uridylyl_transf"/>
    <property type="match status" value="1"/>
</dbReference>
<name>A0A381RND9_9ZZZZ</name>
<feature type="domain" description="ACT" evidence="7">
    <location>
        <begin position="787"/>
        <end position="861"/>
    </location>
</feature>
<dbReference type="PROSITE" id="PS51671">
    <property type="entry name" value="ACT"/>
    <property type="match status" value="1"/>
</dbReference>
<evidence type="ECO:0000256" key="2">
    <source>
        <dbReference type="ARBA" id="ARBA00022695"/>
    </source>
</evidence>
<dbReference type="GO" id="GO:0016787">
    <property type="term" value="F:hydrolase activity"/>
    <property type="evidence" value="ECO:0007669"/>
    <property type="project" value="UniProtKB-KW"/>
</dbReference>
<keyword evidence="5" id="KW-0460">Magnesium</keyword>
<dbReference type="InterPro" id="IPR002912">
    <property type="entry name" value="ACT_dom"/>
</dbReference>
<dbReference type="InterPro" id="IPR003607">
    <property type="entry name" value="HD/PDEase_dom"/>
</dbReference>
<feature type="domain" description="HD" evidence="8">
    <location>
        <begin position="440"/>
        <end position="561"/>
    </location>
</feature>
<accession>A0A381RND9</accession>
<dbReference type="InterPro" id="IPR013546">
    <property type="entry name" value="PII_UdlTrfase/GS_AdlTrfase"/>
</dbReference>
<dbReference type="SMART" id="SM00471">
    <property type="entry name" value="HDc"/>
    <property type="match status" value="1"/>
</dbReference>
<dbReference type="EMBL" id="UINC01002066">
    <property type="protein sequence ID" value="SUZ92529.1"/>
    <property type="molecule type" value="Genomic_DNA"/>
</dbReference>
<reference evidence="9" key="1">
    <citation type="submission" date="2018-05" db="EMBL/GenBank/DDBJ databases">
        <authorList>
            <person name="Lanie J.A."/>
            <person name="Ng W.-L."/>
            <person name="Kazmierczak K.M."/>
            <person name="Andrzejewski T.M."/>
            <person name="Davidsen T.M."/>
            <person name="Wayne K.J."/>
            <person name="Tettelin H."/>
            <person name="Glass J.I."/>
            <person name="Rusch D."/>
            <person name="Podicherti R."/>
            <person name="Tsui H.-C.T."/>
            <person name="Winkler M.E."/>
        </authorList>
    </citation>
    <scope>NUCLEOTIDE SEQUENCE</scope>
</reference>
<keyword evidence="4" id="KW-0378">Hydrolase</keyword>
<dbReference type="AlphaFoldDB" id="A0A381RND9"/>
<keyword evidence="1" id="KW-0808">Transferase</keyword>
<dbReference type="InterPro" id="IPR045865">
    <property type="entry name" value="ACT-like_dom_sf"/>
</dbReference>
<dbReference type="Gene3D" id="1.10.3090.10">
    <property type="entry name" value="cca-adding enzyme, domain 2"/>
    <property type="match status" value="1"/>
</dbReference>
<evidence type="ECO:0000313" key="9">
    <source>
        <dbReference type="EMBL" id="SUZ92529.1"/>
    </source>
</evidence>
<evidence type="ECO:0000256" key="6">
    <source>
        <dbReference type="ARBA" id="ARBA00023268"/>
    </source>
</evidence>
<dbReference type="SUPFAM" id="SSF109604">
    <property type="entry name" value="HD-domain/PDEase-like"/>
    <property type="match status" value="1"/>
</dbReference>
<keyword evidence="3" id="KW-0677">Repeat</keyword>
<dbReference type="SUPFAM" id="SSF81301">
    <property type="entry name" value="Nucleotidyltransferase"/>
    <property type="match status" value="1"/>
</dbReference>
<keyword evidence="2" id="KW-0548">Nucleotidyltransferase</keyword>
<evidence type="ECO:0000259" key="7">
    <source>
        <dbReference type="PROSITE" id="PS51671"/>
    </source>
</evidence>
<dbReference type="PIRSF" id="PIRSF006288">
    <property type="entry name" value="PII_uridyltransf"/>
    <property type="match status" value="1"/>
</dbReference>
<evidence type="ECO:0000256" key="1">
    <source>
        <dbReference type="ARBA" id="ARBA00022679"/>
    </source>
</evidence>
<dbReference type="PANTHER" id="PTHR47320:SF1">
    <property type="entry name" value="BIFUNCTIONAL URIDYLYLTRANSFERASE_URIDYLYL-REMOVING ENZYME"/>
    <property type="match status" value="1"/>
</dbReference>
<dbReference type="Pfam" id="PF01966">
    <property type="entry name" value="HD"/>
    <property type="match status" value="1"/>
</dbReference>
<protein>
    <recommendedName>
        <fullName evidence="10">ACT domain-containing protein</fullName>
    </recommendedName>
</protein>
<evidence type="ECO:0000259" key="8">
    <source>
        <dbReference type="PROSITE" id="PS51831"/>
    </source>
</evidence>
<proteinExistence type="inferred from homology"/>
<dbReference type="InterPro" id="IPR010043">
    <property type="entry name" value="UTase/UR"/>
</dbReference>
<dbReference type="CDD" id="cd04900">
    <property type="entry name" value="ACT_UUR-like_1"/>
    <property type="match status" value="1"/>
</dbReference>